<evidence type="ECO:0000313" key="1">
    <source>
        <dbReference type="EMBL" id="KAI3376447.1"/>
    </source>
</evidence>
<dbReference type="Proteomes" id="UP000831701">
    <property type="component" value="Chromosome 2"/>
</dbReference>
<dbReference type="EMBL" id="CM041532">
    <property type="protein sequence ID" value="KAI3376447.1"/>
    <property type="molecule type" value="Genomic_DNA"/>
</dbReference>
<reference evidence="1" key="1">
    <citation type="submission" date="2022-04" db="EMBL/GenBank/DDBJ databases">
        <title>Jade perch genome.</title>
        <authorList>
            <person name="Chao B."/>
        </authorList>
    </citation>
    <scope>NUCLEOTIDE SEQUENCE</scope>
    <source>
        <strain evidence="1">CB-2022</strain>
    </source>
</reference>
<gene>
    <name evidence="1" type="ORF">L3Q82_016905</name>
</gene>
<keyword evidence="2" id="KW-1185">Reference proteome</keyword>
<comment type="caution">
    <text evidence="1">The sequence shown here is derived from an EMBL/GenBank/DDBJ whole genome shotgun (WGS) entry which is preliminary data.</text>
</comment>
<accession>A0ACB8XAA5</accession>
<protein>
    <submittedName>
        <fullName evidence="1">Uncharacterized protein</fullName>
    </submittedName>
</protein>
<organism evidence="1 2">
    <name type="scientific">Scortum barcoo</name>
    <name type="common">barcoo grunter</name>
    <dbReference type="NCBI Taxonomy" id="214431"/>
    <lineage>
        <taxon>Eukaryota</taxon>
        <taxon>Metazoa</taxon>
        <taxon>Chordata</taxon>
        <taxon>Craniata</taxon>
        <taxon>Vertebrata</taxon>
        <taxon>Euteleostomi</taxon>
        <taxon>Actinopterygii</taxon>
        <taxon>Neopterygii</taxon>
        <taxon>Teleostei</taxon>
        <taxon>Neoteleostei</taxon>
        <taxon>Acanthomorphata</taxon>
        <taxon>Eupercaria</taxon>
        <taxon>Centrarchiformes</taxon>
        <taxon>Terapontoidei</taxon>
        <taxon>Terapontidae</taxon>
        <taxon>Scortum</taxon>
    </lineage>
</organism>
<evidence type="ECO:0000313" key="2">
    <source>
        <dbReference type="Proteomes" id="UP000831701"/>
    </source>
</evidence>
<sequence length="155" mass="16911">MKSATDRLRRPAPVYTPGQKVWLSTKDLRLHVHSKKLAPRFVGPFPVSKVTGQTKSGSQAHHEKKNIRTRYVARIGVTLGPTLEPGLGLGLSGGAWWAWVFAHRTRQAQPKNGVGPPSSRLTTCRKVHEGPVQCGLGSSRGRGLSDPIPGPKLWQ</sequence>
<proteinExistence type="predicted"/>
<name>A0ACB8XAA5_9TELE</name>